<organism evidence="2 3">
    <name type="scientific">Profundicola chukchiensis</name>
    <dbReference type="NCBI Taxonomy" id="2961959"/>
    <lineage>
        <taxon>Bacteria</taxon>
        <taxon>Pseudomonadati</taxon>
        <taxon>Bacteroidota</taxon>
        <taxon>Flavobacteriia</taxon>
        <taxon>Flavobacteriales</taxon>
        <taxon>Weeksellaceae</taxon>
        <taxon>Profundicola</taxon>
    </lineage>
</organism>
<gene>
    <name evidence="2" type="ORF">NMK71_03695</name>
</gene>
<feature type="domain" description="DinB-like" evidence="1">
    <location>
        <begin position="14"/>
        <end position="146"/>
    </location>
</feature>
<reference evidence="2" key="1">
    <citation type="submission" date="2022-07" db="EMBL/GenBank/DDBJ databases">
        <title>Description and genome-wide analysis of Profundicola chukchiensis gen. nov., sp. nov., marine bacteria isolated from bottom sediments of the Chukchi Sea.</title>
        <authorList>
            <person name="Romanenko L."/>
            <person name="Otstavnykh N."/>
            <person name="Kurilenko V."/>
            <person name="Eremeev V."/>
            <person name="Velansky P."/>
            <person name="Mikhailov V."/>
            <person name="Isaeva M."/>
        </authorList>
    </citation>
    <scope>NUCLEOTIDE SEQUENCE</scope>
    <source>
        <strain evidence="2">KMM 9713</strain>
    </source>
</reference>
<dbReference type="EMBL" id="JANCMU010000001">
    <property type="protein sequence ID" value="MDG4945507.1"/>
    <property type="molecule type" value="Genomic_DNA"/>
</dbReference>
<dbReference type="InterPro" id="IPR034660">
    <property type="entry name" value="DinB/YfiT-like"/>
</dbReference>
<dbReference type="Pfam" id="PF12867">
    <property type="entry name" value="DinB_2"/>
    <property type="match status" value="1"/>
</dbReference>
<dbReference type="InterPro" id="IPR024775">
    <property type="entry name" value="DinB-like"/>
</dbReference>
<sequence>MLNEEPFKLHSIIRQKFVGYLEHLTPEQLADIPYGFNNNIWWNIVHVIATQQLLSYYLSDNEMLMDMAWIENYKKGTAPNGDFPLPEEIAEIKNLLMSTQQQLQIDYFDGKLNSFKTYSSSFGYTMNSIEDVILFNLTHENMHLGTVMAMKKLV</sequence>
<dbReference type="Gene3D" id="1.20.120.450">
    <property type="entry name" value="dinb family like domain"/>
    <property type="match status" value="1"/>
</dbReference>
<dbReference type="RefSeq" id="WP_304415941.1">
    <property type="nucleotide sequence ID" value="NZ_JANAIE010000001.1"/>
</dbReference>
<proteinExistence type="predicted"/>
<comment type="caution">
    <text evidence="2">The sequence shown here is derived from an EMBL/GenBank/DDBJ whole genome shotgun (WGS) entry which is preliminary data.</text>
</comment>
<dbReference type="SUPFAM" id="SSF109854">
    <property type="entry name" value="DinB/YfiT-like putative metalloenzymes"/>
    <property type="match status" value="1"/>
</dbReference>
<dbReference type="AlphaFoldDB" id="A0A9X4RW68"/>
<evidence type="ECO:0000259" key="1">
    <source>
        <dbReference type="Pfam" id="PF12867"/>
    </source>
</evidence>
<evidence type="ECO:0000313" key="3">
    <source>
        <dbReference type="Proteomes" id="UP001152599"/>
    </source>
</evidence>
<protein>
    <submittedName>
        <fullName evidence="2">DinB family protein</fullName>
    </submittedName>
</protein>
<keyword evidence="3" id="KW-1185">Reference proteome</keyword>
<name>A0A9X4RW68_9FLAO</name>
<evidence type="ECO:0000313" key="2">
    <source>
        <dbReference type="EMBL" id="MDG4945507.1"/>
    </source>
</evidence>
<dbReference type="Proteomes" id="UP001152599">
    <property type="component" value="Unassembled WGS sequence"/>
</dbReference>
<accession>A0A9X4RW68</accession>